<feature type="transmembrane region" description="Helical" evidence="6">
    <location>
        <begin position="108"/>
        <end position="131"/>
    </location>
</feature>
<feature type="transmembrane region" description="Helical" evidence="6">
    <location>
        <begin position="26"/>
        <end position="49"/>
    </location>
</feature>
<dbReference type="PANTHER" id="PTHR33048:SF47">
    <property type="entry name" value="INTEGRAL MEMBRANE PROTEIN-RELATED"/>
    <property type="match status" value="1"/>
</dbReference>
<feature type="transmembrane region" description="Helical" evidence="6">
    <location>
        <begin position="185"/>
        <end position="205"/>
    </location>
</feature>
<dbReference type="AlphaFoldDB" id="A0A9W9TRZ8"/>
<evidence type="ECO:0000313" key="8">
    <source>
        <dbReference type="EMBL" id="KAJ5239215.1"/>
    </source>
</evidence>
<gene>
    <name evidence="8" type="ORF">N7468_003834</name>
</gene>
<evidence type="ECO:0000259" key="7">
    <source>
        <dbReference type="Pfam" id="PF20684"/>
    </source>
</evidence>
<feature type="domain" description="Rhodopsin" evidence="7">
    <location>
        <begin position="19"/>
        <end position="204"/>
    </location>
</feature>
<dbReference type="EMBL" id="JAPQKS010000003">
    <property type="protein sequence ID" value="KAJ5239215.1"/>
    <property type="molecule type" value="Genomic_DNA"/>
</dbReference>
<evidence type="ECO:0000256" key="1">
    <source>
        <dbReference type="ARBA" id="ARBA00004141"/>
    </source>
</evidence>
<reference evidence="8" key="1">
    <citation type="submission" date="2022-11" db="EMBL/GenBank/DDBJ databases">
        <authorList>
            <person name="Petersen C."/>
        </authorList>
    </citation>
    <scope>NUCLEOTIDE SEQUENCE</scope>
    <source>
        <strain evidence="8">IBT 19713</strain>
    </source>
</reference>
<protein>
    <recommendedName>
        <fullName evidence="7">Rhodopsin domain-containing protein</fullName>
    </recommendedName>
</protein>
<dbReference type="InterPro" id="IPR052337">
    <property type="entry name" value="SAT4-like"/>
</dbReference>
<dbReference type="RefSeq" id="XP_058332134.1">
    <property type="nucleotide sequence ID" value="XM_058473131.1"/>
</dbReference>
<keyword evidence="4 6" id="KW-0472">Membrane</keyword>
<keyword evidence="3 6" id="KW-1133">Transmembrane helix</keyword>
<reference evidence="8" key="2">
    <citation type="journal article" date="2023" name="IMA Fungus">
        <title>Comparative genomic study of the Penicillium genus elucidates a diverse pangenome and 15 lateral gene transfer events.</title>
        <authorList>
            <person name="Petersen C."/>
            <person name="Sorensen T."/>
            <person name="Nielsen M.R."/>
            <person name="Sondergaard T.E."/>
            <person name="Sorensen J.L."/>
            <person name="Fitzpatrick D.A."/>
            <person name="Frisvad J.C."/>
            <person name="Nielsen K.L."/>
        </authorList>
    </citation>
    <scope>NUCLEOTIDE SEQUENCE</scope>
    <source>
        <strain evidence="8">IBT 19713</strain>
    </source>
</reference>
<dbReference type="GeneID" id="83200434"/>
<feature type="transmembrane region" description="Helical" evidence="6">
    <location>
        <begin position="143"/>
        <end position="165"/>
    </location>
</feature>
<feature type="transmembrane region" description="Helical" evidence="6">
    <location>
        <begin position="61"/>
        <end position="88"/>
    </location>
</feature>
<evidence type="ECO:0000256" key="4">
    <source>
        <dbReference type="ARBA" id="ARBA00023136"/>
    </source>
</evidence>
<comment type="caution">
    <text evidence="8">The sequence shown here is derived from an EMBL/GenBank/DDBJ whole genome shotgun (WGS) entry which is preliminary data.</text>
</comment>
<dbReference type="Pfam" id="PF20684">
    <property type="entry name" value="Fung_rhodopsin"/>
    <property type="match status" value="1"/>
</dbReference>
<dbReference type="GO" id="GO:0016020">
    <property type="term" value="C:membrane"/>
    <property type="evidence" value="ECO:0007669"/>
    <property type="project" value="UniProtKB-SubCell"/>
</dbReference>
<proteinExistence type="inferred from homology"/>
<evidence type="ECO:0000256" key="6">
    <source>
        <dbReference type="SAM" id="Phobius"/>
    </source>
</evidence>
<dbReference type="PANTHER" id="PTHR33048">
    <property type="entry name" value="PTH11-LIKE INTEGRAL MEMBRANE PROTEIN (AFU_ORTHOLOGUE AFUA_5G11245)"/>
    <property type="match status" value="1"/>
</dbReference>
<comment type="subcellular location">
    <subcellularLocation>
        <location evidence="1">Membrane</location>
        <topology evidence="1">Multi-pass membrane protein</topology>
    </subcellularLocation>
</comment>
<dbReference type="Proteomes" id="UP001150941">
    <property type="component" value="Unassembled WGS sequence"/>
</dbReference>
<sequence>MGNGASGGSDLATMAFPTQFNRYFEYVYAQEILFVLCVTVVKLSILVFYRHLFSVGLFVHINWGLILICIIWSIITIFVVIFQCNPIYTAWRYDMQRTGRAVCISPAKMVFCFEITNMAIDIAILIPSIVTANRLQINAAKRAGVMGIFLLGIFVCITCAIRAYYVWNPATGEPRSMATTMDWSTIELASAIICACLPTYGPVFVQRRNVSVRRHWPSESQISSQGEPRASFRNITGQFSNRGEFSVGHDGQYFHLEAKGRDSKLPNDGQKGL</sequence>
<evidence type="ECO:0000256" key="5">
    <source>
        <dbReference type="ARBA" id="ARBA00038359"/>
    </source>
</evidence>
<dbReference type="InterPro" id="IPR049326">
    <property type="entry name" value="Rhodopsin_dom_fungi"/>
</dbReference>
<comment type="similarity">
    <text evidence="5">Belongs to the SAT4 family.</text>
</comment>
<evidence type="ECO:0000256" key="3">
    <source>
        <dbReference type="ARBA" id="ARBA00022989"/>
    </source>
</evidence>
<accession>A0A9W9TRZ8</accession>
<organism evidence="8 9">
    <name type="scientific">Penicillium chermesinum</name>
    <dbReference type="NCBI Taxonomy" id="63820"/>
    <lineage>
        <taxon>Eukaryota</taxon>
        <taxon>Fungi</taxon>
        <taxon>Dikarya</taxon>
        <taxon>Ascomycota</taxon>
        <taxon>Pezizomycotina</taxon>
        <taxon>Eurotiomycetes</taxon>
        <taxon>Eurotiomycetidae</taxon>
        <taxon>Eurotiales</taxon>
        <taxon>Aspergillaceae</taxon>
        <taxon>Penicillium</taxon>
    </lineage>
</organism>
<keyword evidence="9" id="KW-1185">Reference proteome</keyword>
<name>A0A9W9TRZ8_9EURO</name>
<keyword evidence="2 6" id="KW-0812">Transmembrane</keyword>
<dbReference type="OrthoDB" id="4286656at2759"/>
<evidence type="ECO:0000313" key="9">
    <source>
        <dbReference type="Proteomes" id="UP001150941"/>
    </source>
</evidence>
<evidence type="ECO:0000256" key="2">
    <source>
        <dbReference type="ARBA" id="ARBA00022692"/>
    </source>
</evidence>